<feature type="transmembrane region" description="Helical" evidence="5">
    <location>
        <begin position="102"/>
        <end position="125"/>
    </location>
</feature>
<evidence type="ECO:0000313" key="8">
    <source>
        <dbReference type="EnsemblMetazoa" id="CapteP190786"/>
    </source>
</evidence>
<keyword evidence="2 5" id="KW-0812">Transmembrane</keyword>
<name>R7VFA6_CAPTE</name>
<dbReference type="Proteomes" id="UP000014760">
    <property type="component" value="Unassembled WGS sequence"/>
</dbReference>
<dbReference type="HOGENOM" id="CLU_009579_24_7_1"/>
<keyword evidence="4 5" id="KW-0472">Membrane</keyword>
<reference evidence="7 9" key="2">
    <citation type="journal article" date="2013" name="Nature">
        <title>Insights into bilaterian evolution from three spiralian genomes.</title>
        <authorList>
            <person name="Simakov O."/>
            <person name="Marletaz F."/>
            <person name="Cho S.J."/>
            <person name="Edsinger-Gonzales E."/>
            <person name="Havlak P."/>
            <person name="Hellsten U."/>
            <person name="Kuo D.H."/>
            <person name="Larsson T."/>
            <person name="Lv J."/>
            <person name="Arendt D."/>
            <person name="Savage R."/>
            <person name="Osoegawa K."/>
            <person name="de Jong P."/>
            <person name="Grimwood J."/>
            <person name="Chapman J.A."/>
            <person name="Shapiro H."/>
            <person name="Aerts A."/>
            <person name="Otillar R.P."/>
            <person name="Terry A.Y."/>
            <person name="Boore J.L."/>
            <person name="Grigoriev I.V."/>
            <person name="Lindberg D.R."/>
            <person name="Seaver E.C."/>
            <person name="Weisblat D.A."/>
            <person name="Putnam N.H."/>
            <person name="Rokhsar D.S."/>
        </authorList>
    </citation>
    <scope>NUCLEOTIDE SEQUENCE</scope>
    <source>
        <strain evidence="7 9">I ESC-2004</strain>
    </source>
</reference>
<evidence type="ECO:0000313" key="7">
    <source>
        <dbReference type="EMBL" id="ELU14355.1"/>
    </source>
</evidence>
<feature type="transmembrane region" description="Helical" evidence="5">
    <location>
        <begin position="189"/>
        <end position="219"/>
    </location>
</feature>
<keyword evidence="9" id="KW-1185">Reference proteome</keyword>
<feature type="transmembrane region" description="Helical" evidence="5">
    <location>
        <begin position="239"/>
        <end position="256"/>
    </location>
</feature>
<dbReference type="GO" id="GO:0016020">
    <property type="term" value="C:membrane"/>
    <property type="evidence" value="ECO:0007669"/>
    <property type="project" value="UniProtKB-SubCell"/>
</dbReference>
<feature type="transmembrane region" description="Helical" evidence="5">
    <location>
        <begin position="289"/>
        <end position="309"/>
    </location>
</feature>
<accession>R7VFA6</accession>
<evidence type="ECO:0000259" key="6">
    <source>
        <dbReference type="PROSITE" id="PS50262"/>
    </source>
</evidence>
<dbReference type="EMBL" id="KB294568">
    <property type="protein sequence ID" value="ELU14355.1"/>
    <property type="molecule type" value="Genomic_DNA"/>
</dbReference>
<dbReference type="PRINTS" id="PR00237">
    <property type="entry name" value="GPCRRHODOPSN"/>
</dbReference>
<dbReference type="Pfam" id="PF00001">
    <property type="entry name" value="7tm_1"/>
    <property type="match status" value="1"/>
</dbReference>
<dbReference type="SUPFAM" id="SSF81321">
    <property type="entry name" value="Family A G protein-coupled receptor-like"/>
    <property type="match status" value="1"/>
</dbReference>
<dbReference type="InterPro" id="IPR000276">
    <property type="entry name" value="GPCR_Rhodpsn"/>
</dbReference>
<organism evidence="7">
    <name type="scientific">Capitella teleta</name>
    <name type="common">Polychaete worm</name>
    <dbReference type="NCBI Taxonomy" id="283909"/>
    <lineage>
        <taxon>Eukaryota</taxon>
        <taxon>Metazoa</taxon>
        <taxon>Spiralia</taxon>
        <taxon>Lophotrochozoa</taxon>
        <taxon>Annelida</taxon>
        <taxon>Polychaeta</taxon>
        <taxon>Sedentaria</taxon>
        <taxon>Scolecida</taxon>
        <taxon>Capitellidae</taxon>
        <taxon>Capitella</taxon>
    </lineage>
</organism>
<dbReference type="PROSITE" id="PS50262">
    <property type="entry name" value="G_PROTEIN_RECEP_F1_2"/>
    <property type="match status" value="1"/>
</dbReference>
<keyword evidence="3 5" id="KW-1133">Transmembrane helix</keyword>
<dbReference type="PANTHER" id="PTHR46641">
    <property type="entry name" value="FMRFAMIDE RECEPTOR-RELATED"/>
    <property type="match status" value="1"/>
</dbReference>
<protein>
    <recommendedName>
        <fullName evidence="6">G-protein coupled receptors family 1 profile domain-containing protein</fullName>
    </recommendedName>
</protein>
<reference evidence="8" key="3">
    <citation type="submission" date="2015-06" db="UniProtKB">
        <authorList>
            <consortium name="EnsemblMetazoa"/>
        </authorList>
    </citation>
    <scope>IDENTIFICATION</scope>
</reference>
<feature type="transmembrane region" description="Helical" evidence="5">
    <location>
        <begin position="70"/>
        <end position="90"/>
    </location>
</feature>
<evidence type="ECO:0000256" key="4">
    <source>
        <dbReference type="ARBA" id="ARBA00023136"/>
    </source>
</evidence>
<evidence type="ECO:0000256" key="5">
    <source>
        <dbReference type="SAM" id="Phobius"/>
    </source>
</evidence>
<dbReference type="Gene3D" id="1.20.1070.10">
    <property type="entry name" value="Rhodopsin 7-helix transmembrane proteins"/>
    <property type="match status" value="1"/>
</dbReference>
<dbReference type="EMBL" id="AMQN01038735">
    <property type="status" value="NOT_ANNOTATED_CDS"/>
    <property type="molecule type" value="Genomic_DNA"/>
</dbReference>
<evidence type="ECO:0000256" key="3">
    <source>
        <dbReference type="ARBA" id="ARBA00022989"/>
    </source>
</evidence>
<feature type="domain" description="G-protein coupled receptors family 1 profile" evidence="6">
    <location>
        <begin position="50"/>
        <end position="302"/>
    </location>
</feature>
<comment type="subcellular location">
    <subcellularLocation>
        <location evidence="1">Membrane</location>
    </subcellularLocation>
</comment>
<dbReference type="EnsemblMetazoa" id="CapteT190786">
    <property type="protein sequence ID" value="CapteP190786"/>
    <property type="gene ID" value="CapteG190786"/>
</dbReference>
<dbReference type="GO" id="GO:0004930">
    <property type="term" value="F:G protein-coupled receptor activity"/>
    <property type="evidence" value="ECO:0007669"/>
    <property type="project" value="InterPro"/>
</dbReference>
<dbReference type="PANTHER" id="PTHR46641:SF2">
    <property type="entry name" value="FMRFAMIDE RECEPTOR"/>
    <property type="match status" value="1"/>
</dbReference>
<feature type="transmembrane region" description="Helical" evidence="5">
    <location>
        <begin position="32"/>
        <end position="58"/>
    </location>
</feature>
<evidence type="ECO:0000313" key="9">
    <source>
        <dbReference type="Proteomes" id="UP000014760"/>
    </source>
</evidence>
<proteinExistence type="predicted"/>
<reference evidence="9" key="1">
    <citation type="submission" date="2012-12" db="EMBL/GenBank/DDBJ databases">
        <authorList>
            <person name="Hellsten U."/>
            <person name="Grimwood J."/>
            <person name="Chapman J.A."/>
            <person name="Shapiro H."/>
            <person name="Aerts A."/>
            <person name="Otillar R.P."/>
            <person name="Terry A.Y."/>
            <person name="Boore J.L."/>
            <person name="Simakov O."/>
            <person name="Marletaz F."/>
            <person name="Cho S.-J."/>
            <person name="Edsinger-Gonzales E."/>
            <person name="Havlak P."/>
            <person name="Kuo D.-H."/>
            <person name="Larsson T."/>
            <person name="Lv J."/>
            <person name="Arendt D."/>
            <person name="Savage R."/>
            <person name="Osoegawa K."/>
            <person name="de Jong P."/>
            <person name="Lindberg D.R."/>
            <person name="Seaver E.C."/>
            <person name="Weisblat D.A."/>
            <person name="Putnam N.H."/>
            <person name="Grigoriev I.V."/>
            <person name="Rokhsar D.S."/>
        </authorList>
    </citation>
    <scope>NUCLEOTIDE SEQUENCE</scope>
    <source>
        <strain evidence="9">I ESC-2004</strain>
    </source>
</reference>
<dbReference type="InterPro" id="IPR017452">
    <property type="entry name" value="GPCR_Rhodpsn_7TM"/>
</dbReference>
<evidence type="ECO:0000256" key="1">
    <source>
        <dbReference type="ARBA" id="ARBA00004370"/>
    </source>
</evidence>
<gene>
    <name evidence="7" type="ORF">CAPTEDRAFT_190786</name>
</gene>
<feature type="transmembrane region" description="Helical" evidence="5">
    <location>
        <begin position="146"/>
        <end position="169"/>
    </location>
</feature>
<dbReference type="AlphaFoldDB" id="R7VFA6"/>
<evidence type="ECO:0000256" key="2">
    <source>
        <dbReference type="ARBA" id="ARBA00022692"/>
    </source>
</evidence>
<dbReference type="InterPro" id="IPR052954">
    <property type="entry name" value="GPCR-Ligand_Int"/>
</dbReference>
<sequence>MHATADAHTETAAELATQPPLTADELKECSDFYTFSGTIIALTIVFGITGNILTIHVFRTAKNRTSTMYLISNLAVVDCLVTFIFLPVMFPPTFYSVATFYVAYLSNLAYTLNQISVCFTCLLVWQRYVSVCKPHTAKTWQKISTLRILAILSATFSIVIYLPGFFRFHLDKYADGTYHALPTKLGSNMLFYCLHTVIIINFISYFLPMVVIAFASICLIRAFRQEDKFVSSQQAKRELTLSVIVIVLFFIFLQIFRPIRYLLMWLFNPYTEALRCQGPLMHYSQVTPYATILNSSVNFVIYVVCARGFRKKIKTKNYKACSNNI</sequence>